<dbReference type="PANTHER" id="PTHR43841:SF1">
    <property type="entry name" value="3-HYDROXYACYL-THIOESTER DEHYDRATASE X"/>
    <property type="match status" value="1"/>
</dbReference>
<dbReference type="SUPFAM" id="SSF54637">
    <property type="entry name" value="Thioesterase/thiol ester dehydrase-isomerase"/>
    <property type="match status" value="1"/>
</dbReference>
<reference evidence="2 3" key="1">
    <citation type="submission" date="2018-02" db="EMBL/GenBank/DDBJ databases">
        <title>Genome sequencing of Solimonas sp. HR-BB.</title>
        <authorList>
            <person name="Lee Y."/>
            <person name="Jeon C.O."/>
        </authorList>
    </citation>
    <scope>NUCLEOTIDE SEQUENCE [LARGE SCALE GENOMIC DNA]</scope>
    <source>
        <strain evidence="2 3">HR-BB</strain>
    </source>
</reference>
<dbReference type="OrthoDB" id="9790913at2"/>
<organism evidence="2 3">
    <name type="scientific">Solimonas fluminis</name>
    <dbReference type="NCBI Taxonomy" id="2086571"/>
    <lineage>
        <taxon>Bacteria</taxon>
        <taxon>Pseudomonadati</taxon>
        <taxon>Pseudomonadota</taxon>
        <taxon>Gammaproteobacteria</taxon>
        <taxon>Nevskiales</taxon>
        <taxon>Nevskiaceae</taxon>
        <taxon>Solimonas</taxon>
    </lineage>
</organism>
<dbReference type="InterPro" id="IPR002539">
    <property type="entry name" value="MaoC-like_dom"/>
</dbReference>
<evidence type="ECO:0000313" key="3">
    <source>
        <dbReference type="Proteomes" id="UP000238220"/>
    </source>
</evidence>
<dbReference type="PANTHER" id="PTHR43841">
    <property type="entry name" value="3-HYDROXYACYL-THIOESTER DEHYDRATASE HTDX-RELATED"/>
    <property type="match status" value="1"/>
</dbReference>
<name>A0A2S5TGX9_9GAMM</name>
<dbReference type="InterPro" id="IPR029069">
    <property type="entry name" value="HotDog_dom_sf"/>
</dbReference>
<evidence type="ECO:0000259" key="1">
    <source>
        <dbReference type="Pfam" id="PF01575"/>
    </source>
</evidence>
<gene>
    <name evidence="2" type="ORF">C3942_09375</name>
</gene>
<dbReference type="AlphaFoldDB" id="A0A2S5TGX9"/>
<proteinExistence type="predicted"/>
<dbReference type="RefSeq" id="WP_104230117.1">
    <property type="nucleotide sequence ID" value="NZ_PSNW01000004.1"/>
</dbReference>
<dbReference type="EMBL" id="PSNW01000004">
    <property type="protein sequence ID" value="PPE74229.1"/>
    <property type="molecule type" value="Genomic_DNA"/>
</dbReference>
<dbReference type="Proteomes" id="UP000238220">
    <property type="component" value="Unassembled WGS sequence"/>
</dbReference>
<feature type="domain" description="MaoC-like" evidence="1">
    <location>
        <begin position="175"/>
        <end position="256"/>
    </location>
</feature>
<keyword evidence="3" id="KW-1185">Reference proteome</keyword>
<protein>
    <recommendedName>
        <fullName evidence="1">MaoC-like domain-containing protein</fullName>
    </recommendedName>
</protein>
<dbReference type="Pfam" id="PF01575">
    <property type="entry name" value="MaoC_dehydratas"/>
    <property type="match status" value="1"/>
</dbReference>
<evidence type="ECO:0000313" key="2">
    <source>
        <dbReference type="EMBL" id="PPE74229.1"/>
    </source>
</evidence>
<sequence>MSIDLPLSLVREQIPTLVTSFGVALRSMSPLTRPRRLPETPRTLTERVAAPSQRLVDHYAAWSGAPPARYRDTLPPHFCSHWAFGMLARVGGQAPYNVTEILNQGLRLQLRAPLPRGEDLLLRGHLEEVSEDEQRVRIHTRIVAGWSQQHDAVIVDSYASIPKRGAAKAKPAARVEPEYRTVGEWSVDADDGLRFGLLTGDFNPIHTFWPLARRSKFRGCILHGFGMVARSWEVLADAEQEISDIDLRFIRPLPLPSAGLQVQLAAPDAQGRRAFRLRNRDGGLHLAGSFTG</sequence>
<accession>A0A2S5TGX9</accession>
<dbReference type="Gene3D" id="3.10.129.10">
    <property type="entry name" value="Hotdog Thioesterase"/>
    <property type="match status" value="1"/>
</dbReference>
<comment type="caution">
    <text evidence="2">The sequence shown here is derived from an EMBL/GenBank/DDBJ whole genome shotgun (WGS) entry which is preliminary data.</text>
</comment>